<name>A0A6G3QXM8_9ACTN</name>
<feature type="transmembrane region" description="Helical" evidence="2">
    <location>
        <begin position="113"/>
        <end position="132"/>
    </location>
</feature>
<evidence type="ECO:0000259" key="3">
    <source>
        <dbReference type="Pfam" id="PF23636"/>
    </source>
</evidence>
<dbReference type="RefSeq" id="WP_164334410.1">
    <property type="nucleotide sequence ID" value="NZ_JAAGMD010000531.1"/>
</dbReference>
<reference evidence="4" key="1">
    <citation type="submission" date="2020-01" db="EMBL/GenBank/DDBJ databases">
        <title>Insect and environment-associated Actinomycetes.</title>
        <authorList>
            <person name="Currrie C."/>
            <person name="Chevrette M."/>
            <person name="Carlson C."/>
            <person name="Stubbendieck R."/>
            <person name="Wendt-Pienkowski E."/>
        </authorList>
    </citation>
    <scope>NUCLEOTIDE SEQUENCE</scope>
    <source>
        <strain evidence="4">SID14436</strain>
    </source>
</reference>
<gene>
    <name evidence="4" type="ORF">G3I53_18320</name>
</gene>
<organism evidence="4">
    <name type="scientific">Streptomyces sp. SID14436</name>
    <dbReference type="NCBI Taxonomy" id="2706070"/>
    <lineage>
        <taxon>Bacteria</taxon>
        <taxon>Bacillati</taxon>
        <taxon>Actinomycetota</taxon>
        <taxon>Actinomycetes</taxon>
        <taxon>Kitasatosporales</taxon>
        <taxon>Streptomycetaceae</taxon>
        <taxon>Streptomyces</taxon>
    </lineage>
</organism>
<dbReference type="AlphaFoldDB" id="A0A6G3QXM8"/>
<keyword evidence="2" id="KW-0812">Transmembrane</keyword>
<feature type="transmembrane region" description="Helical" evidence="2">
    <location>
        <begin position="20"/>
        <end position="44"/>
    </location>
</feature>
<protein>
    <recommendedName>
        <fullName evidence="3">DUF7144 domain-containing protein</fullName>
    </recommendedName>
</protein>
<evidence type="ECO:0000256" key="1">
    <source>
        <dbReference type="SAM" id="MobiDB-lite"/>
    </source>
</evidence>
<evidence type="ECO:0000313" key="4">
    <source>
        <dbReference type="EMBL" id="NEA87937.1"/>
    </source>
</evidence>
<dbReference type="Pfam" id="PF23636">
    <property type="entry name" value="DUF7144"/>
    <property type="match status" value="1"/>
</dbReference>
<feature type="transmembrane region" description="Helical" evidence="2">
    <location>
        <begin position="64"/>
        <end position="83"/>
    </location>
</feature>
<comment type="caution">
    <text evidence="4">The sequence shown here is derived from an EMBL/GenBank/DDBJ whole genome shotgun (WGS) entry which is preliminary data.</text>
</comment>
<keyword evidence="2" id="KW-0472">Membrane</keyword>
<proteinExistence type="predicted"/>
<feature type="region of interest" description="Disordered" evidence="1">
    <location>
        <begin position="142"/>
        <end position="162"/>
    </location>
</feature>
<keyword evidence="2" id="KW-1133">Transmembrane helix</keyword>
<sequence length="162" mass="17684">MSATHTRPTPSAKQEWATGLTAFAAVMLFLVGLLDLFRGIMAIAEDDIFVTTRNYVFEFDLTGWGWVHLALGVVGVIVSIGLLRTATWARVSGVVIAGFVIIANFLSLPYYPVWSIVLITISGFIIWALCVVPRGTLDNLSEGRPASEEDRPLYQGSATHRA</sequence>
<accession>A0A6G3QXM8</accession>
<feature type="domain" description="DUF7144" evidence="3">
    <location>
        <begin position="21"/>
        <end position="133"/>
    </location>
</feature>
<evidence type="ECO:0000256" key="2">
    <source>
        <dbReference type="SAM" id="Phobius"/>
    </source>
</evidence>
<dbReference type="EMBL" id="JAAGMD010000531">
    <property type="protein sequence ID" value="NEA87937.1"/>
    <property type="molecule type" value="Genomic_DNA"/>
</dbReference>
<dbReference type="InterPro" id="IPR055568">
    <property type="entry name" value="DUF7144"/>
</dbReference>
<feature type="transmembrane region" description="Helical" evidence="2">
    <location>
        <begin position="88"/>
        <end position="107"/>
    </location>
</feature>